<feature type="transmembrane region" description="Helical" evidence="3">
    <location>
        <begin position="188"/>
        <end position="209"/>
    </location>
</feature>
<evidence type="ECO:0000259" key="4">
    <source>
        <dbReference type="PROSITE" id="PS51201"/>
    </source>
</evidence>
<dbReference type="AlphaFoldDB" id="A0A830G7E1"/>
<gene>
    <name evidence="5" type="ORF">GCM10009021_03170</name>
</gene>
<dbReference type="SUPFAM" id="SSF81324">
    <property type="entry name" value="Voltage-gated potassium channels"/>
    <property type="match status" value="1"/>
</dbReference>
<proteinExistence type="predicted"/>
<dbReference type="PANTHER" id="PTHR43833">
    <property type="entry name" value="POTASSIUM CHANNEL PROTEIN 2-RELATED-RELATED"/>
    <property type="match status" value="1"/>
</dbReference>
<feature type="transmembrane region" description="Helical" evidence="3">
    <location>
        <begin position="98"/>
        <end position="118"/>
    </location>
</feature>
<feature type="transmembrane region" description="Helical" evidence="3">
    <location>
        <begin position="156"/>
        <end position="176"/>
    </location>
</feature>
<keyword evidence="3" id="KW-1133">Transmembrane helix</keyword>
<dbReference type="PANTHER" id="PTHR43833:SF9">
    <property type="entry name" value="POTASSIUM CHANNEL PROTEIN YUGO-RELATED"/>
    <property type="match status" value="1"/>
</dbReference>
<dbReference type="Gene3D" id="3.40.50.720">
    <property type="entry name" value="NAD(P)-binding Rossmann-like Domain"/>
    <property type="match status" value="1"/>
</dbReference>
<dbReference type="InterPro" id="IPR003148">
    <property type="entry name" value="RCK_N"/>
</dbReference>
<comment type="caution">
    <text evidence="5">The sequence shown here is derived from an EMBL/GenBank/DDBJ whole genome shotgun (WGS) entry which is preliminary data.</text>
</comment>
<feature type="transmembrane region" description="Helical" evidence="3">
    <location>
        <begin position="130"/>
        <end position="150"/>
    </location>
</feature>
<organism evidence="5 6">
    <name type="scientific">Halarchaeum nitratireducens</name>
    <dbReference type="NCBI Taxonomy" id="489913"/>
    <lineage>
        <taxon>Archaea</taxon>
        <taxon>Methanobacteriati</taxon>
        <taxon>Methanobacteriota</taxon>
        <taxon>Stenosarchaea group</taxon>
        <taxon>Halobacteria</taxon>
        <taxon>Halobacteriales</taxon>
        <taxon>Halobacteriaceae</taxon>
    </lineage>
</organism>
<dbReference type="RefSeq" id="WP_188876743.1">
    <property type="nucleotide sequence ID" value="NZ_BMOQ01000001.1"/>
</dbReference>
<dbReference type="InterPro" id="IPR050721">
    <property type="entry name" value="Trk_Ktr_HKT_K-transport"/>
</dbReference>
<keyword evidence="3" id="KW-0812">Transmembrane</keyword>
<feature type="compositionally biased region" description="Gly residues" evidence="2">
    <location>
        <begin position="384"/>
        <end position="400"/>
    </location>
</feature>
<keyword evidence="5" id="KW-0407">Ion channel</keyword>
<dbReference type="GO" id="GO:0005886">
    <property type="term" value="C:plasma membrane"/>
    <property type="evidence" value="ECO:0007669"/>
    <property type="project" value="UniProtKB-SubCell"/>
</dbReference>
<dbReference type="EMBL" id="BMOQ01000001">
    <property type="protein sequence ID" value="GGN07399.1"/>
    <property type="molecule type" value="Genomic_DNA"/>
</dbReference>
<evidence type="ECO:0000313" key="6">
    <source>
        <dbReference type="Proteomes" id="UP000608850"/>
    </source>
</evidence>
<evidence type="ECO:0000256" key="3">
    <source>
        <dbReference type="SAM" id="Phobius"/>
    </source>
</evidence>
<keyword evidence="5" id="KW-0406">Ion transport</keyword>
<keyword evidence="6" id="KW-1185">Reference proteome</keyword>
<keyword evidence="3" id="KW-0472">Membrane</keyword>
<comment type="subcellular location">
    <subcellularLocation>
        <location evidence="1">Cell membrane</location>
        <topology evidence="1">Multi-pass membrane protein</topology>
    </subcellularLocation>
</comment>
<dbReference type="OrthoDB" id="56871at2157"/>
<dbReference type="InterPro" id="IPR013099">
    <property type="entry name" value="K_chnl_dom"/>
</dbReference>
<feature type="transmembrane region" description="Helical" evidence="3">
    <location>
        <begin position="75"/>
        <end position="92"/>
    </location>
</feature>
<dbReference type="Gene3D" id="1.10.287.70">
    <property type="match status" value="1"/>
</dbReference>
<feature type="region of interest" description="Disordered" evidence="2">
    <location>
        <begin position="364"/>
        <end position="400"/>
    </location>
</feature>
<keyword evidence="5" id="KW-0813">Transport</keyword>
<feature type="transmembrane region" description="Helical" evidence="3">
    <location>
        <begin position="49"/>
        <end position="68"/>
    </location>
</feature>
<name>A0A830G7E1_9EURY</name>
<dbReference type="GO" id="GO:0034220">
    <property type="term" value="P:monoatomic ion transmembrane transport"/>
    <property type="evidence" value="ECO:0007669"/>
    <property type="project" value="UniProtKB-KW"/>
</dbReference>
<evidence type="ECO:0000313" key="5">
    <source>
        <dbReference type="EMBL" id="GGN07399.1"/>
    </source>
</evidence>
<dbReference type="Pfam" id="PF07885">
    <property type="entry name" value="Ion_trans_2"/>
    <property type="match status" value="1"/>
</dbReference>
<dbReference type="SUPFAM" id="SSF51735">
    <property type="entry name" value="NAD(P)-binding Rossmann-fold domains"/>
    <property type="match status" value="1"/>
</dbReference>
<dbReference type="PROSITE" id="PS51201">
    <property type="entry name" value="RCK_N"/>
    <property type="match status" value="1"/>
</dbReference>
<accession>A0A830G7E1</accession>
<dbReference type="InterPro" id="IPR036291">
    <property type="entry name" value="NAD(P)-bd_dom_sf"/>
</dbReference>
<evidence type="ECO:0000256" key="2">
    <source>
        <dbReference type="SAM" id="MobiDB-lite"/>
    </source>
</evidence>
<dbReference type="Pfam" id="PF02254">
    <property type="entry name" value="TrkA_N"/>
    <property type="match status" value="1"/>
</dbReference>
<sequence length="400" mass="41446">MARTNRRLLSAHAAVLLTSLVAVLSVVTGVVNILSPQFGPFVPGPVQQVAGFTGTLTGFLMVVSALGMRRGLRTAWWSTVVLLPVTAAQGLVQVSVYSVPLVVLSLLSLPVVVSMRARFDRGLSLSTSQITAAVALAGVLAYGTVGTYALRDGFPGVSSLLDAFYYTLVTASTVGYGDITPKTEMATLFSLSVLVLGVAGFGIALSTLLGPAIEARFASALGRMTQSQLESLEHHVIVAGYGELTESILEELGDDHEFVVVVKEPATGSALRERGFNVLTEDPSDAASLEHAGIDRADAVVAATNDDGQDALAILTARQLQPDVRIVAAATERENEKKLRAAGANTVISPAVIGGRLLVQSALGDEDAEETAKQVTGDEEQDGSGNGNGSESGKGDGNAS</sequence>
<feature type="domain" description="RCK N-terminal" evidence="4">
    <location>
        <begin position="233"/>
        <end position="349"/>
    </location>
</feature>
<dbReference type="Proteomes" id="UP000608850">
    <property type="component" value="Unassembled WGS sequence"/>
</dbReference>
<reference evidence="5 6" key="1">
    <citation type="journal article" date="2019" name="Int. J. Syst. Evol. Microbiol.">
        <title>The Global Catalogue of Microorganisms (GCM) 10K type strain sequencing project: providing services to taxonomists for standard genome sequencing and annotation.</title>
        <authorList>
            <consortium name="The Broad Institute Genomics Platform"/>
            <consortium name="The Broad Institute Genome Sequencing Center for Infectious Disease"/>
            <person name="Wu L."/>
            <person name="Ma J."/>
        </authorList>
    </citation>
    <scope>NUCLEOTIDE SEQUENCE [LARGE SCALE GENOMIC DNA]</scope>
    <source>
        <strain evidence="5 6">JCM 16331</strain>
    </source>
</reference>
<evidence type="ECO:0000256" key="1">
    <source>
        <dbReference type="ARBA" id="ARBA00004651"/>
    </source>
</evidence>
<protein>
    <submittedName>
        <fullName evidence="5">Potassium channel protein</fullName>
    </submittedName>
</protein>
<dbReference type="GO" id="GO:0006813">
    <property type="term" value="P:potassium ion transport"/>
    <property type="evidence" value="ECO:0007669"/>
    <property type="project" value="InterPro"/>
</dbReference>